<keyword evidence="4 11" id="KW-1133">Transmembrane helix</keyword>
<evidence type="ECO:0000313" key="14">
    <source>
        <dbReference type="RefSeq" id="XP_031528984.2"/>
    </source>
</evidence>
<dbReference type="CDD" id="cd00637">
    <property type="entry name" value="7tm_classA_rhodopsin-like"/>
    <property type="match status" value="1"/>
</dbReference>
<keyword evidence="3 11" id="KW-0812">Transmembrane</keyword>
<keyword evidence="7" id="KW-1015">Disulfide bond</keyword>
<evidence type="ECO:0000256" key="2">
    <source>
        <dbReference type="ARBA" id="ARBA00022475"/>
    </source>
</evidence>
<dbReference type="PANTHER" id="PTHR45695:SF23">
    <property type="entry name" value="GALANIN-LIKE G-PROTEIN COUPLED RECEPTOR NPR-9"/>
    <property type="match status" value="1"/>
</dbReference>
<dbReference type="KEGG" id="vpc:116278169"/>
<keyword evidence="6 11" id="KW-0472">Membrane</keyword>
<dbReference type="InterPro" id="IPR017452">
    <property type="entry name" value="GPCR_Rhodpsn_7TM"/>
</dbReference>
<dbReference type="SUPFAM" id="SSF81321">
    <property type="entry name" value="Family A G protein-coupled receptor-like"/>
    <property type="match status" value="1"/>
</dbReference>
<dbReference type="RefSeq" id="XP_031528984.2">
    <property type="nucleotide sequence ID" value="XM_031673124.2"/>
</dbReference>
<evidence type="ECO:0000256" key="9">
    <source>
        <dbReference type="ARBA" id="ARBA00023180"/>
    </source>
</evidence>
<evidence type="ECO:0000256" key="11">
    <source>
        <dbReference type="SAM" id="Phobius"/>
    </source>
</evidence>
<evidence type="ECO:0000256" key="3">
    <source>
        <dbReference type="ARBA" id="ARBA00022692"/>
    </source>
</evidence>
<dbReference type="GO" id="GO:0004930">
    <property type="term" value="F:G protein-coupled receptor activity"/>
    <property type="evidence" value="ECO:0007669"/>
    <property type="project" value="UniProtKB-KW"/>
</dbReference>
<keyword evidence="9" id="KW-0325">Glycoprotein</keyword>
<protein>
    <recommendedName>
        <fullName evidence="12">G-protein coupled receptors family 1 profile domain-containing protein</fullName>
    </recommendedName>
</protein>
<keyword evidence="5" id="KW-0297">G-protein coupled receptor</keyword>
<dbReference type="InParanoid" id="A0A6J3A5I5"/>
<feature type="domain" description="G-protein coupled receptors family 1 profile" evidence="12">
    <location>
        <begin position="33"/>
        <end position="300"/>
    </location>
</feature>
<organism evidence="13 14">
    <name type="scientific">Vicugna pacos</name>
    <name type="common">Alpaca</name>
    <name type="synonym">Lama pacos</name>
    <dbReference type="NCBI Taxonomy" id="30538"/>
    <lineage>
        <taxon>Eukaryota</taxon>
        <taxon>Metazoa</taxon>
        <taxon>Chordata</taxon>
        <taxon>Craniata</taxon>
        <taxon>Vertebrata</taxon>
        <taxon>Euteleostomi</taxon>
        <taxon>Mammalia</taxon>
        <taxon>Eutheria</taxon>
        <taxon>Laurasiatheria</taxon>
        <taxon>Artiodactyla</taxon>
        <taxon>Tylopoda</taxon>
        <taxon>Camelidae</taxon>
        <taxon>Vicugna</taxon>
    </lineage>
</organism>
<keyword evidence="10" id="KW-0807">Transducer</keyword>
<dbReference type="Proteomes" id="UP001652581">
    <property type="component" value="Chromosome 3"/>
</dbReference>
<keyword evidence="8" id="KW-0675">Receptor</keyword>
<evidence type="ECO:0000256" key="8">
    <source>
        <dbReference type="ARBA" id="ARBA00023170"/>
    </source>
</evidence>
<gene>
    <name evidence="14" type="primary">LOC116278169</name>
</gene>
<evidence type="ECO:0000256" key="6">
    <source>
        <dbReference type="ARBA" id="ARBA00023136"/>
    </source>
</evidence>
<evidence type="ECO:0000256" key="1">
    <source>
        <dbReference type="ARBA" id="ARBA00004651"/>
    </source>
</evidence>
<accession>A0A6J3A5I5</accession>
<feature type="transmembrane region" description="Helical" evidence="11">
    <location>
        <begin position="97"/>
        <end position="118"/>
    </location>
</feature>
<feature type="transmembrane region" description="Helical" evidence="11">
    <location>
        <begin position="253"/>
        <end position="273"/>
    </location>
</feature>
<evidence type="ECO:0000256" key="5">
    <source>
        <dbReference type="ARBA" id="ARBA00023040"/>
    </source>
</evidence>
<evidence type="ECO:0000259" key="12">
    <source>
        <dbReference type="PROSITE" id="PS50262"/>
    </source>
</evidence>
<evidence type="ECO:0000256" key="10">
    <source>
        <dbReference type="ARBA" id="ARBA00023224"/>
    </source>
</evidence>
<dbReference type="PANTHER" id="PTHR45695">
    <property type="entry name" value="LEUCOKININ RECEPTOR-RELATED"/>
    <property type="match status" value="1"/>
</dbReference>
<feature type="transmembrane region" description="Helical" evidence="11">
    <location>
        <begin position="20"/>
        <end position="41"/>
    </location>
</feature>
<sequence length="333" mass="37404">MLELTDLPFTMKPSTDVLEIIACTPLILVSFVGNICLFYSTRKCITGRLQTSFLLIFNLGSVHLIKNSVVNVMKIVYSSGFILDSAGCKVLCFTEALTTSLAIWFMLHFALLYLRRLYQTVHPLSETPNPDCQEHPLKVVSALWMAGVAVYIPVLLYARKSEYLHAGNDTDPLSTSRIHTDCLIDFGNKQVEFYYGNTFLVLIDILPLSILVFVCFWMSFLLLERKKMTYGDIWIGDDDSETEILRGAKFSILLMWLITPLWISHFILVYFLKDLAACVFFPAVLTALSSGFSALSPFLLMLVNYKMKLVSFCGAQEKKPTPQPANGGVSPNA</sequence>
<evidence type="ECO:0000256" key="7">
    <source>
        <dbReference type="ARBA" id="ARBA00023157"/>
    </source>
</evidence>
<dbReference type="GO" id="GO:0005886">
    <property type="term" value="C:plasma membrane"/>
    <property type="evidence" value="ECO:0007669"/>
    <property type="project" value="UniProtKB-SubCell"/>
</dbReference>
<evidence type="ECO:0000313" key="13">
    <source>
        <dbReference type="Proteomes" id="UP001652581"/>
    </source>
</evidence>
<dbReference type="PROSITE" id="PS50262">
    <property type="entry name" value="G_PROTEIN_RECEP_F1_2"/>
    <property type="match status" value="1"/>
</dbReference>
<feature type="transmembrane region" description="Helical" evidence="11">
    <location>
        <begin position="139"/>
        <end position="158"/>
    </location>
</feature>
<name>A0A6J3A5I5_VICPA</name>
<dbReference type="GeneID" id="116278169"/>
<feature type="transmembrane region" description="Helical" evidence="11">
    <location>
        <begin position="279"/>
        <end position="302"/>
    </location>
</feature>
<keyword evidence="2" id="KW-1003">Cell membrane</keyword>
<proteinExistence type="predicted"/>
<keyword evidence="13" id="KW-1185">Reference proteome</keyword>
<comment type="subcellular location">
    <subcellularLocation>
        <location evidence="1">Cell membrane</location>
        <topology evidence="1">Multi-pass membrane protein</topology>
    </subcellularLocation>
</comment>
<feature type="transmembrane region" description="Helical" evidence="11">
    <location>
        <begin position="199"/>
        <end position="223"/>
    </location>
</feature>
<dbReference type="Gene3D" id="1.20.1070.10">
    <property type="entry name" value="Rhodopsin 7-helix transmembrane proteins"/>
    <property type="match status" value="1"/>
</dbReference>
<dbReference type="AlphaFoldDB" id="A0A6J3A5I5"/>
<evidence type="ECO:0000256" key="4">
    <source>
        <dbReference type="ARBA" id="ARBA00022989"/>
    </source>
</evidence>
<reference evidence="14" key="1">
    <citation type="submission" date="2025-08" db="UniProtKB">
        <authorList>
            <consortium name="RefSeq"/>
        </authorList>
    </citation>
    <scope>IDENTIFICATION</scope>
</reference>
<feature type="transmembrane region" description="Helical" evidence="11">
    <location>
        <begin position="53"/>
        <end position="77"/>
    </location>
</feature>